<dbReference type="Proteomes" id="UP000177062">
    <property type="component" value="Unassembled WGS sequence"/>
</dbReference>
<accession>A0A1G1YWK5</accession>
<feature type="transmembrane region" description="Helical" evidence="1">
    <location>
        <begin position="12"/>
        <end position="34"/>
    </location>
</feature>
<comment type="caution">
    <text evidence="2">The sequence shown here is derived from an EMBL/GenBank/DDBJ whole genome shotgun (WGS) entry which is preliminary data.</text>
</comment>
<feature type="transmembrane region" description="Helical" evidence="1">
    <location>
        <begin position="46"/>
        <end position="62"/>
    </location>
</feature>
<keyword evidence="1" id="KW-0812">Transmembrane</keyword>
<proteinExistence type="predicted"/>
<organism evidence="2 3">
    <name type="scientific">Candidatus Colwellbacteria bacterium RBG_13_48_8</name>
    <dbReference type="NCBI Taxonomy" id="1797685"/>
    <lineage>
        <taxon>Bacteria</taxon>
        <taxon>Candidatus Colwelliibacteriota</taxon>
    </lineage>
</organism>
<dbReference type="AlphaFoldDB" id="A0A1G1YWK5"/>
<name>A0A1G1YWK5_9BACT</name>
<protein>
    <submittedName>
        <fullName evidence="2">Uncharacterized protein</fullName>
    </submittedName>
</protein>
<dbReference type="EMBL" id="MHIT01000020">
    <property type="protein sequence ID" value="OGY56694.1"/>
    <property type="molecule type" value="Genomic_DNA"/>
</dbReference>
<evidence type="ECO:0000313" key="2">
    <source>
        <dbReference type="EMBL" id="OGY56694.1"/>
    </source>
</evidence>
<keyword evidence="1" id="KW-0472">Membrane</keyword>
<reference evidence="2 3" key="1">
    <citation type="journal article" date="2016" name="Nat. Commun.">
        <title>Thousands of microbial genomes shed light on interconnected biogeochemical processes in an aquifer system.</title>
        <authorList>
            <person name="Anantharaman K."/>
            <person name="Brown C.T."/>
            <person name="Hug L.A."/>
            <person name="Sharon I."/>
            <person name="Castelle C.J."/>
            <person name="Probst A.J."/>
            <person name="Thomas B.C."/>
            <person name="Singh A."/>
            <person name="Wilkins M.J."/>
            <person name="Karaoz U."/>
            <person name="Brodie E.L."/>
            <person name="Williams K.H."/>
            <person name="Hubbard S.S."/>
            <person name="Banfield J.F."/>
        </authorList>
    </citation>
    <scope>NUCLEOTIDE SEQUENCE [LARGE SCALE GENOMIC DNA]</scope>
</reference>
<keyword evidence="1" id="KW-1133">Transmembrane helix</keyword>
<sequence>MSIRNRRIWLRVLEFFVIGVIFGVTEDFIAIKFAAGAASTLETLKVAFWVALPFAIFSELVVDHPSFWKKIFRFRDED</sequence>
<evidence type="ECO:0000256" key="1">
    <source>
        <dbReference type="SAM" id="Phobius"/>
    </source>
</evidence>
<gene>
    <name evidence="2" type="ORF">A2Y84_02045</name>
</gene>
<evidence type="ECO:0000313" key="3">
    <source>
        <dbReference type="Proteomes" id="UP000177062"/>
    </source>
</evidence>